<gene>
    <name evidence="1" type="ORF">M0M57_12065</name>
</gene>
<dbReference type="Proteomes" id="UP000830583">
    <property type="component" value="Chromosome"/>
</dbReference>
<keyword evidence="1" id="KW-0808">Transferase</keyword>
<evidence type="ECO:0000313" key="1">
    <source>
        <dbReference type="EMBL" id="UPQ78353.1"/>
    </source>
</evidence>
<accession>A0ABY4KF62</accession>
<dbReference type="GO" id="GO:0008168">
    <property type="term" value="F:methyltransferase activity"/>
    <property type="evidence" value="ECO:0007669"/>
    <property type="project" value="UniProtKB-KW"/>
</dbReference>
<dbReference type="GO" id="GO:0032259">
    <property type="term" value="P:methylation"/>
    <property type="evidence" value="ECO:0007669"/>
    <property type="project" value="UniProtKB-KW"/>
</dbReference>
<dbReference type="RefSeq" id="WP_248433280.1">
    <property type="nucleotide sequence ID" value="NZ_CP096205.1"/>
</dbReference>
<dbReference type="CDD" id="cd02440">
    <property type="entry name" value="AdoMet_MTases"/>
    <property type="match status" value="1"/>
</dbReference>
<keyword evidence="1" id="KW-0489">Methyltransferase</keyword>
<dbReference type="EMBL" id="CP096205">
    <property type="protein sequence ID" value="UPQ78353.1"/>
    <property type="molecule type" value="Genomic_DNA"/>
</dbReference>
<dbReference type="Gene3D" id="3.40.50.150">
    <property type="entry name" value="Vaccinia Virus protein VP39"/>
    <property type="match status" value="1"/>
</dbReference>
<dbReference type="InterPro" id="IPR029063">
    <property type="entry name" value="SAM-dependent_MTases_sf"/>
</dbReference>
<name>A0ABY4KF62_9FLAO</name>
<protein>
    <submittedName>
        <fullName evidence="1">Class I SAM-dependent methyltransferase</fullName>
    </submittedName>
</protein>
<proteinExistence type="predicted"/>
<dbReference type="SUPFAM" id="SSF53335">
    <property type="entry name" value="S-adenosyl-L-methionine-dependent methyltransferases"/>
    <property type="match status" value="1"/>
</dbReference>
<evidence type="ECO:0000313" key="2">
    <source>
        <dbReference type="Proteomes" id="UP000830583"/>
    </source>
</evidence>
<organism evidence="1 2">
    <name type="scientific">Flavobacterium azooxidireducens</name>
    <dbReference type="NCBI Taxonomy" id="1871076"/>
    <lineage>
        <taxon>Bacteria</taxon>
        <taxon>Pseudomonadati</taxon>
        <taxon>Bacteroidota</taxon>
        <taxon>Flavobacteriia</taxon>
        <taxon>Flavobacteriales</taxon>
        <taxon>Flavobacteriaceae</taxon>
        <taxon>Flavobacterium</taxon>
    </lineage>
</organism>
<sequence length="462" mass="53783">MSQTSNKKTHASSFRDPSGVVFQEDGVVKRSINPIYFSQYDALTSSGFYKKLIDSKLLIPHEELSRDEDEIIIKPEQISFITNPYEWSFEQYKHAALLTLKIHRLALANEFILKDASAFNVTFHKGRAIFIDTLSFDFYEEKTPWRAYKQFVSHFLSPLLLAKYHGADMLKMLTLHSDGIPIRTTASLLPWKTKLNAFTYTNIHLLAKMENKYSDDYKAENSIKPLSKKAQNNIIESLYDFIKKLEINQQTEWGDYYNKTNYNTTSFNQKALLIKQWALEINVKKVIDVGGNDGTFGRELLAQADEILVTDIDQNAVDFNYKNILKNKETKILPFVCDVLNPSPSIGFNNTERESLLIRLKEYKPDLTMALALIHHITLSGNVPFYKSAEFFAGFSENLILEFPTREDSWVQSLLVRKREFIKHFDFYNEENFEKEYAHFFIISNKIVIQESDRILYLLKRK</sequence>
<reference evidence="1" key="1">
    <citation type="submission" date="2022-04" db="EMBL/GenBank/DDBJ databases">
        <title>Consumption of N2O by Flavobacterium azooxidireducens sp. nov. isolated from Decomposing Leaf Litter of Phragmites australis (Cav.).</title>
        <authorList>
            <person name="Behrendt U."/>
            <person name="Spanner T."/>
            <person name="Augustin J."/>
            <person name="Horn M.A."/>
            <person name="Kolb S."/>
            <person name="Ulrich A."/>
        </authorList>
    </citation>
    <scope>NUCLEOTIDE SEQUENCE</scope>
    <source>
        <strain evidence="1">IGB 4-14</strain>
    </source>
</reference>
<keyword evidence="2" id="KW-1185">Reference proteome</keyword>